<evidence type="ECO:0000313" key="7">
    <source>
        <dbReference type="EMBL" id="ANJ28765.1"/>
    </source>
</evidence>
<dbReference type="OrthoDB" id="259687at2"/>
<organism evidence="7 8">
    <name type="scientific">Agromyces aureus</name>
    <dbReference type="NCBI Taxonomy" id="453304"/>
    <lineage>
        <taxon>Bacteria</taxon>
        <taxon>Bacillati</taxon>
        <taxon>Actinomycetota</taxon>
        <taxon>Actinomycetes</taxon>
        <taxon>Micrococcales</taxon>
        <taxon>Microbacteriaceae</taxon>
        <taxon>Agromyces</taxon>
    </lineage>
</organism>
<dbReference type="Gene3D" id="1.20.1740.10">
    <property type="entry name" value="Amino acid/polyamine transporter I"/>
    <property type="match status" value="1"/>
</dbReference>
<evidence type="ECO:0000256" key="3">
    <source>
        <dbReference type="ARBA" id="ARBA00022692"/>
    </source>
</evidence>
<dbReference type="PANTHER" id="PTHR42770">
    <property type="entry name" value="AMINO ACID TRANSPORTER-RELATED"/>
    <property type="match status" value="1"/>
</dbReference>
<dbReference type="KEGG" id="agy:ATC03_06065"/>
<dbReference type="GO" id="GO:0005886">
    <property type="term" value="C:plasma membrane"/>
    <property type="evidence" value="ECO:0007669"/>
    <property type="project" value="UniProtKB-SubCell"/>
</dbReference>
<feature type="transmembrane region" description="Helical" evidence="6">
    <location>
        <begin position="267"/>
        <end position="294"/>
    </location>
</feature>
<dbReference type="Proteomes" id="UP000078437">
    <property type="component" value="Chromosome"/>
</dbReference>
<reference evidence="7 8" key="1">
    <citation type="journal article" date="2016" name="Int. J. Syst. Evol. Microbiol.">
        <title>Agromyces aureus sp. nov., isolated from the rhizosphere of Salix caprea L. grown in a heavy-metal-contaminated soil.</title>
        <authorList>
            <person name="Corretto E."/>
            <person name="Antonielli L."/>
            <person name="Sessitsch A."/>
            <person name="Compant S."/>
            <person name="Gorfer M."/>
            <person name="Kuffner M."/>
            <person name="Brader G."/>
        </authorList>
    </citation>
    <scope>NUCLEOTIDE SEQUENCE [LARGE SCALE GENOMIC DNA]</scope>
    <source>
        <strain evidence="7 8">AR33</strain>
    </source>
</reference>
<keyword evidence="8" id="KW-1185">Reference proteome</keyword>
<dbReference type="GO" id="GO:0022857">
    <property type="term" value="F:transmembrane transporter activity"/>
    <property type="evidence" value="ECO:0007669"/>
    <property type="project" value="InterPro"/>
</dbReference>
<proteinExistence type="predicted"/>
<feature type="transmembrane region" description="Helical" evidence="6">
    <location>
        <begin position="12"/>
        <end position="34"/>
    </location>
</feature>
<sequence>MTDRPALARRLGLRDAVAIGLASMIGAGVFAVWVPAARAAGAWLVVGLVAAAFVAFANASSTGRLAARYPESGGAYRYGRERLGEWPGFLAGWGFVVGKTASCAAMALTAAAYLVPAAWEKPVAVLAVLVLAGVNLLGVTRTARTAAIIVAVVLLVLGLVIVGSTVGLARAGLPDHGAPSAPDLGWYGVLQSAGLLFFAFAGYARIATLGEEVRDPARTIPRAIATALGIVVALYAVLAALLLLVLGPAALAASDDAPLADLAAASGWAWLAPVVAVAAAVAALGALLALLAGIGRTSLAMARDHELPGRLASVHPRTHVPWVAELVVAAAIVVLVLVVDLRGAIGFSSFGVLAYYLVANIAALTLPKEGHRAPRWLSAAGAFGCVVLVVTLPVPAVLGGLAVFAVGAANRLVRTRAAKRRGPQGADGRP</sequence>
<gene>
    <name evidence="7" type="ORF">ATC03_06065</name>
</gene>
<evidence type="ECO:0000256" key="6">
    <source>
        <dbReference type="SAM" id="Phobius"/>
    </source>
</evidence>
<evidence type="ECO:0000256" key="4">
    <source>
        <dbReference type="ARBA" id="ARBA00022989"/>
    </source>
</evidence>
<reference evidence="8" key="2">
    <citation type="submission" date="2016-01" db="EMBL/GenBank/DDBJ databases">
        <title>Complete genome sequence of Agromyces aureus AR33T and comparison with related organisms.</title>
        <authorList>
            <person name="Corretto E."/>
            <person name="Antonielli L."/>
            <person name="Sessitsch A."/>
            <person name="Brader G."/>
        </authorList>
    </citation>
    <scope>NUCLEOTIDE SEQUENCE [LARGE SCALE GENOMIC DNA]</scope>
    <source>
        <strain evidence="8">AR33</strain>
    </source>
</reference>
<dbReference type="InterPro" id="IPR006311">
    <property type="entry name" value="TAT_signal"/>
</dbReference>
<dbReference type="AlphaFoldDB" id="A0A191WKB8"/>
<dbReference type="EMBL" id="CP013979">
    <property type="protein sequence ID" value="ANJ28765.1"/>
    <property type="molecule type" value="Genomic_DNA"/>
</dbReference>
<dbReference type="PIRSF" id="PIRSF006060">
    <property type="entry name" value="AA_transporter"/>
    <property type="match status" value="1"/>
</dbReference>
<feature type="transmembrane region" description="Helical" evidence="6">
    <location>
        <begin position="224"/>
        <end position="247"/>
    </location>
</feature>
<evidence type="ECO:0000256" key="1">
    <source>
        <dbReference type="ARBA" id="ARBA00004651"/>
    </source>
</evidence>
<evidence type="ECO:0000313" key="8">
    <source>
        <dbReference type="Proteomes" id="UP000078437"/>
    </source>
</evidence>
<feature type="transmembrane region" description="Helical" evidence="6">
    <location>
        <begin position="146"/>
        <end position="172"/>
    </location>
</feature>
<dbReference type="PROSITE" id="PS51318">
    <property type="entry name" value="TAT"/>
    <property type="match status" value="1"/>
</dbReference>
<keyword evidence="5 6" id="KW-0472">Membrane</keyword>
<feature type="transmembrane region" description="Helical" evidence="6">
    <location>
        <begin position="121"/>
        <end position="139"/>
    </location>
</feature>
<dbReference type="InterPro" id="IPR002293">
    <property type="entry name" value="AA/rel_permease1"/>
</dbReference>
<comment type="subcellular location">
    <subcellularLocation>
        <location evidence="1">Cell membrane</location>
        <topology evidence="1">Multi-pass membrane protein</topology>
    </subcellularLocation>
</comment>
<keyword evidence="2" id="KW-1003">Cell membrane</keyword>
<dbReference type="InterPro" id="IPR050367">
    <property type="entry name" value="APC_superfamily"/>
</dbReference>
<dbReference type="STRING" id="453304.ATC03_06065"/>
<keyword evidence="3 6" id="KW-0812">Transmembrane</keyword>
<name>A0A191WKB8_9MICO</name>
<evidence type="ECO:0000256" key="2">
    <source>
        <dbReference type="ARBA" id="ARBA00022475"/>
    </source>
</evidence>
<protein>
    <submittedName>
        <fullName evidence="7">Transporter</fullName>
    </submittedName>
</protein>
<accession>A0A191WKB8</accession>
<dbReference type="Pfam" id="PF13520">
    <property type="entry name" value="AA_permease_2"/>
    <property type="match status" value="1"/>
</dbReference>
<feature type="transmembrane region" description="Helical" evidence="6">
    <location>
        <begin position="40"/>
        <end position="59"/>
    </location>
</feature>
<feature type="transmembrane region" description="Helical" evidence="6">
    <location>
        <begin position="90"/>
        <end position="115"/>
    </location>
</feature>
<evidence type="ECO:0000256" key="5">
    <source>
        <dbReference type="ARBA" id="ARBA00023136"/>
    </source>
</evidence>
<keyword evidence="4 6" id="KW-1133">Transmembrane helix</keyword>
<feature type="transmembrane region" description="Helical" evidence="6">
    <location>
        <begin position="345"/>
        <end position="366"/>
    </location>
</feature>
<feature type="transmembrane region" description="Helical" evidence="6">
    <location>
        <begin position="396"/>
        <end position="413"/>
    </location>
</feature>
<dbReference type="PANTHER" id="PTHR42770:SF7">
    <property type="entry name" value="MEMBRANE PROTEIN"/>
    <property type="match status" value="1"/>
</dbReference>
<feature type="transmembrane region" description="Helical" evidence="6">
    <location>
        <begin position="320"/>
        <end position="339"/>
    </location>
</feature>
<dbReference type="RefSeq" id="WP_067881592.1">
    <property type="nucleotide sequence ID" value="NZ_WBIO01000005.1"/>
</dbReference>
<feature type="transmembrane region" description="Helical" evidence="6">
    <location>
        <begin position="184"/>
        <end position="203"/>
    </location>
</feature>